<dbReference type="GO" id="GO:0009231">
    <property type="term" value="P:riboflavin biosynthetic process"/>
    <property type="evidence" value="ECO:0007669"/>
    <property type="project" value="InterPro"/>
</dbReference>
<evidence type="ECO:0000259" key="1">
    <source>
        <dbReference type="Pfam" id="PF01872"/>
    </source>
</evidence>
<dbReference type="GO" id="GO:0008703">
    <property type="term" value="F:5-amino-6-(5-phosphoribosylamino)uracil reductase activity"/>
    <property type="evidence" value="ECO:0007669"/>
    <property type="project" value="InterPro"/>
</dbReference>
<dbReference type="SUPFAM" id="SSF53597">
    <property type="entry name" value="Dihydrofolate reductase-like"/>
    <property type="match status" value="1"/>
</dbReference>
<feature type="domain" description="Bacterial bifunctional deaminase-reductase C-terminal" evidence="1">
    <location>
        <begin position="14"/>
        <end position="184"/>
    </location>
</feature>
<comment type="caution">
    <text evidence="2">The sequence shown here is derived from an EMBL/GenBank/DDBJ whole genome shotgun (WGS) entry which is preliminary data.</text>
</comment>
<evidence type="ECO:0000313" key="3">
    <source>
        <dbReference type="Proteomes" id="UP000540412"/>
    </source>
</evidence>
<proteinExistence type="predicted"/>
<dbReference type="EMBL" id="JACHIT010000002">
    <property type="protein sequence ID" value="MBB5915566.1"/>
    <property type="molecule type" value="Genomic_DNA"/>
</dbReference>
<sequence>MKDPIEPKDKIMSVIVIEFVTLDGRLSDPDGRAGTPTGGWAFRYGPETVAGDKFRLGTMLDDGVMLLGRKTWELFAGFWPGRDDPFAARMNGVAKLVASRTLTDVSAWQNSRLVDGDLIDAVKREQRDVIVTGSPSIVHALMGEDLVDEYRLLTFPTALGSGDRLFPEGRTVDLECRETEAAGAAIYTRYGRPAR</sequence>
<dbReference type="RefSeq" id="WP_218003602.1">
    <property type="nucleotide sequence ID" value="NZ_JACHIT010000002.1"/>
</dbReference>
<dbReference type="InterPro" id="IPR024072">
    <property type="entry name" value="DHFR-like_dom_sf"/>
</dbReference>
<evidence type="ECO:0000313" key="2">
    <source>
        <dbReference type="EMBL" id="MBB5915566.1"/>
    </source>
</evidence>
<dbReference type="Proteomes" id="UP000540412">
    <property type="component" value="Unassembled WGS sequence"/>
</dbReference>
<name>A0A7W9PG52_9NOCA</name>
<organism evidence="2 3">
    <name type="scientific">Nocardia transvalensis</name>
    <dbReference type="NCBI Taxonomy" id="37333"/>
    <lineage>
        <taxon>Bacteria</taxon>
        <taxon>Bacillati</taxon>
        <taxon>Actinomycetota</taxon>
        <taxon>Actinomycetes</taxon>
        <taxon>Mycobacteriales</taxon>
        <taxon>Nocardiaceae</taxon>
        <taxon>Nocardia</taxon>
    </lineage>
</organism>
<protein>
    <submittedName>
        <fullName evidence="2">Dihydrofolate reductase</fullName>
    </submittedName>
</protein>
<keyword evidence="3" id="KW-1185">Reference proteome</keyword>
<accession>A0A7W9PG52</accession>
<reference evidence="2 3" key="1">
    <citation type="submission" date="2020-08" db="EMBL/GenBank/DDBJ databases">
        <title>Sequencing the genomes of 1000 actinobacteria strains.</title>
        <authorList>
            <person name="Klenk H.-P."/>
        </authorList>
    </citation>
    <scope>NUCLEOTIDE SEQUENCE [LARGE SCALE GENOMIC DNA]</scope>
    <source>
        <strain evidence="2 3">DSM 43582</strain>
    </source>
</reference>
<gene>
    <name evidence="2" type="ORF">BJY24_004478</name>
</gene>
<dbReference type="Gene3D" id="3.40.430.10">
    <property type="entry name" value="Dihydrofolate Reductase, subunit A"/>
    <property type="match status" value="1"/>
</dbReference>
<dbReference type="AlphaFoldDB" id="A0A7W9PG52"/>
<dbReference type="Pfam" id="PF01872">
    <property type="entry name" value="RibD_C"/>
    <property type="match status" value="1"/>
</dbReference>
<dbReference type="InterPro" id="IPR002734">
    <property type="entry name" value="RibDG_C"/>
</dbReference>